<dbReference type="PANTHER" id="PTHR44943">
    <property type="entry name" value="CELLULOSE SYNTHASE OPERON PROTEIN C"/>
    <property type="match status" value="1"/>
</dbReference>
<dbReference type="EMBL" id="DSVL01000269">
    <property type="protein sequence ID" value="HFH29582.1"/>
    <property type="molecule type" value="Genomic_DNA"/>
</dbReference>
<keyword evidence="4" id="KW-0732">Signal</keyword>
<reference evidence="5" key="1">
    <citation type="journal article" date="2020" name="mSystems">
        <title>Genome- and Community-Level Interaction Insights into Carbon Utilization and Element Cycling Functions of Hydrothermarchaeota in Hydrothermal Sediment.</title>
        <authorList>
            <person name="Zhou Z."/>
            <person name="Liu Y."/>
            <person name="Xu W."/>
            <person name="Pan J."/>
            <person name="Luo Z.H."/>
            <person name="Li M."/>
        </authorList>
    </citation>
    <scope>NUCLEOTIDE SEQUENCE [LARGE SCALE GENOMIC DNA]</scope>
    <source>
        <strain evidence="5">SpSt-503</strain>
    </source>
</reference>
<proteinExistence type="predicted"/>
<protein>
    <submittedName>
        <fullName evidence="5">Tetratricopeptide repeat protein</fullName>
    </submittedName>
</protein>
<feature type="repeat" description="TPR" evidence="3">
    <location>
        <begin position="141"/>
        <end position="174"/>
    </location>
</feature>
<feature type="signal peptide" evidence="4">
    <location>
        <begin position="1"/>
        <end position="23"/>
    </location>
</feature>
<dbReference type="SMART" id="SM00028">
    <property type="entry name" value="TPR"/>
    <property type="match status" value="5"/>
</dbReference>
<organism evidence="5">
    <name type="scientific">Gracilinema caldarium</name>
    <dbReference type="NCBI Taxonomy" id="215591"/>
    <lineage>
        <taxon>Bacteria</taxon>
        <taxon>Pseudomonadati</taxon>
        <taxon>Spirochaetota</taxon>
        <taxon>Spirochaetia</taxon>
        <taxon>Spirochaetales</taxon>
        <taxon>Breznakiellaceae</taxon>
        <taxon>Gracilinema</taxon>
    </lineage>
</organism>
<dbReference type="InterPro" id="IPR051685">
    <property type="entry name" value="Ycf3/AcsC/BcsC/TPR_MFPF"/>
</dbReference>
<evidence type="ECO:0000256" key="3">
    <source>
        <dbReference type="PROSITE-ProRule" id="PRU00339"/>
    </source>
</evidence>
<evidence type="ECO:0000256" key="4">
    <source>
        <dbReference type="SAM" id="SignalP"/>
    </source>
</evidence>
<feature type="chain" id="PRO_5027543786" evidence="4">
    <location>
        <begin position="24"/>
        <end position="223"/>
    </location>
</feature>
<feature type="repeat" description="TPR" evidence="3">
    <location>
        <begin position="175"/>
        <end position="208"/>
    </location>
</feature>
<keyword evidence="1" id="KW-0677">Repeat</keyword>
<dbReference type="PANTHER" id="PTHR44943:SF8">
    <property type="entry name" value="TPR REPEAT-CONTAINING PROTEIN MJ0263"/>
    <property type="match status" value="1"/>
</dbReference>
<dbReference type="Pfam" id="PF13181">
    <property type="entry name" value="TPR_8"/>
    <property type="match status" value="1"/>
</dbReference>
<dbReference type="Pfam" id="PF13174">
    <property type="entry name" value="TPR_6"/>
    <property type="match status" value="1"/>
</dbReference>
<dbReference type="PROSITE" id="PS50005">
    <property type="entry name" value="TPR"/>
    <property type="match status" value="3"/>
</dbReference>
<dbReference type="Gene3D" id="1.25.40.10">
    <property type="entry name" value="Tetratricopeptide repeat domain"/>
    <property type="match status" value="2"/>
</dbReference>
<keyword evidence="2 3" id="KW-0802">TPR repeat</keyword>
<accession>A0A7C3I782</accession>
<dbReference type="Pfam" id="PF00515">
    <property type="entry name" value="TPR_1"/>
    <property type="match status" value="1"/>
</dbReference>
<name>A0A7C3I782_9SPIR</name>
<sequence length="223" mass="25674">MNKGLFVSFIVLVLFSISVAGFAQEKPDALKSYRIGRDLEVQGRMNDANARYEEAIQICKQEIAQNATNMDSYTVLTWALLRQKKYNDVIEWAQKGLKVNPGDYRVIETMGEAYFYLNQYDLSLKNMQKYIDSAPNAERISVAYFFMGEVYRIKQKYNHADIAYTTAVRLEPNMPVWWYRLGLVREALGDYAGSLKAYERAVQLNPSYKEAVDGADRVKKRLG</sequence>
<evidence type="ECO:0000256" key="1">
    <source>
        <dbReference type="ARBA" id="ARBA00022737"/>
    </source>
</evidence>
<evidence type="ECO:0000256" key="2">
    <source>
        <dbReference type="ARBA" id="ARBA00022803"/>
    </source>
</evidence>
<dbReference type="InterPro" id="IPR011990">
    <property type="entry name" value="TPR-like_helical_dom_sf"/>
</dbReference>
<gene>
    <name evidence="5" type="ORF">ENS59_08750</name>
</gene>
<feature type="repeat" description="TPR" evidence="3">
    <location>
        <begin position="104"/>
        <end position="137"/>
    </location>
</feature>
<evidence type="ECO:0000313" key="5">
    <source>
        <dbReference type="EMBL" id="HFH29582.1"/>
    </source>
</evidence>
<comment type="caution">
    <text evidence="5">The sequence shown here is derived from an EMBL/GenBank/DDBJ whole genome shotgun (WGS) entry which is preliminary data.</text>
</comment>
<dbReference type="AlphaFoldDB" id="A0A7C3I782"/>
<dbReference type="InterPro" id="IPR019734">
    <property type="entry name" value="TPR_rpt"/>
</dbReference>
<dbReference type="SUPFAM" id="SSF48452">
    <property type="entry name" value="TPR-like"/>
    <property type="match status" value="1"/>
</dbReference>